<dbReference type="GO" id="GO:0009982">
    <property type="term" value="F:pseudouridine synthase activity"/>
    <property type="evidence" value="ECO:0007669"/>
    <property type="project" value="InterPro"/>
</dbReference>
<feature type="non-terminal residue" evidence="2">
    <location>
        <position position="205"/>
    </location>
</feature>
<dbReference type="InterPro" id="IPR001406">
    <property type="entry name" value="PsdUridine_synth_TruA"/>
</dbReference>
<gene>
    <name evidence="2" type="ORF">CYMTET_45897</name>
</gene>
<comment type="caution">
    <text evidence="2">The sequence shown here is derived from an EMBL/GenBank/DDBJ whole genome shotgun (WGS) entry which is preliminary data.</text>
</comment>
<evidence type="ECO:0000256" key="1">
    <source>
        <dbReference type="ARBA" id="ARBA00023235"/>
    </source>
</evidence>
<protein>
    <recommendedName>
        <fullName evidence="4">tRNA pseudouridine synthase</fullName>
    </recommendedName>
</protein>
<dbReference type="PANTHER" id="PTHR11142">
    <property type="entry name" value="PSEUDOURIDYLATE SYNTHASE"/>
    <property type="match status" value="1"/>
</dbReference>
<dbReference type="Gene3D" id="3.30.70.580">
    <property type="entry name" value="Pseudouridine synthase I, catalytic domain, N-terminal subdomain"/>
    <property type="match status" value="1"/>
</dbReference>
<dbReference type="Proteomes" id="UP001190700">
    <property type="component" value="Unassembled WGS sequence"/>
</dbReference>
<dbReference type="SUPFAM" id="SSF55120">
    <property type="entry name" value="Pseudouridine synthase"/>
    <property type="match status" value="1"/>
</dbReference>
<dbReference type="GO" id="GO:0005634">
    <property type="term" value="C:nucleus"/>
    <property type="evidence" value="ECO:0007669"/>
    <property type="project" value="TreeGrafter"/>
</dbReference>
<organism evidence="2 3">
    <name type="scientific">Cymbomonas tetramitiformis</name>
    <dbReference type="NCBI Taxonomy" id="36881"/>
    <lineage>
        <taxon>Eukaryota</taxon>
        <taxon>Viridiplantae</taxon>
        <taxon>Chlorophyta</taxon>
        <taxon>Pyramimonadophyceae</taxon>
        <taxon>Pyramimonadales</taxon>
        <taxon>Pyramimonadaceae</taxon>
        <taxon>Cymbomonas</taxon>
    </lineage>
</organism>
<sequence length="205" mass="22770">MRREPRSEPCAGEQQNKRKKKRCALWVGYIGSGYMGSQIQRMHDGETIEGVLEKAILDSGGMLESNFGNLQRVQWGRSSRTDKGVSSLALICSLRLLVDKVRLWHVILTTGSWQSPVMCAMADRFEAEAGGVRNWQTGSRQEAGGVLNGRQVQGRGRVACAMADKFEAEAGGVQWQTDVFEAEAGGVRNGRQVRGRGRWRAQWQT</sequence>
<dbReference type="GO" id="GO:0031119">
    <property type="term" value="P:tRNA pseudouridine synthesis"/>
    <property type="evidence" value="ECO:0007669"/>
    <property type="project" value="TreeGrafter"/>
</dbReference>
<dbReference type="PANTHER" id="PTHR11142:SF9">
    <property type="entry name" value="TRNA PSEUDOURIDINE SYNTHASE-RELATED"/>
    <property type="match status" value="1"/>
</dbReference>
<dbReference type="InterPro" id="IPR020094">
    <property type="entry name" value="TruA/RsuA/RluB/E/F_N"/>
</dbReference>
<keyword evidence="3" id="KW-1185">Reference proteome</keyword>
<keyword evidence="1" id="KW-0413">Isomerase</keyword>
<name>A0AAE0BZ31_9CHLO</name>
<accession>A0AAE0BZ31</accession>
<dbReference type="GO" id="GO:0003723">
    <property type="term" value="F:RNA binding"/>
    <property type="evidence" value="ECO:0007669"/>
    <property type="project" value="InterPro"/>
</dbReference>
<dbReference type="EMBL" id="LGRX02031804">
    <property type="protein sequence ID" value="KAK3244490.1"/>
    <property type="molecule type" value="Genomic_DNA"/>
</dbReference>
<evidence type="ECO:0000313" key="3">
    <source>
        <dbReference type="Proteomes" id="UP001190700"/>
    </source>
</evidence>
<dbReference type="AlphaFoldDB" id="A0AAE0BZ31"/>
<dbReference type="GO" id="GO:1990481">
    <property type="term" value="P:mRNA pseudouridine synthesis"/>
    <property type="evidence" value="ECO:0007669"/>
    <property type="project" value="TreeGrafter"/>
</dbReference>
<dbReference type="InterPro" id="IPR020103">
    <property type="entry name" value="PsdUridine_synth_cat_dom_sf"/>
</dbReference>
<reference evidence="2 3" key="1">
    <citation type="journal article" date="2015" name="Genome Biol. Evol.">
        <title>Comparative Genomics of a Bacterivorous Green Alga Reveals Evolutionary Causalities and Consequences of Phago-Mixotrophic Mode of Nutrition.</title>
        <authorList>
            <person name="Burns J.A."/>
            <person name="Paasch A."/>
            <person name="Narechania A."/>
            <person name="Kim E."/>
        </authorList>
    </citation>
    <scope>NUCLEOTIDE SEQUENCE [LARGE SCALE GENOMIC DNA]</scope>
    <source>
        <strain evidence="2 3">PLY_AMNH</strain>
    </source>
</reference>
<evidence type="ECO:0000313" key="2">
    <source>
        <dbReference type="EMBL" id="KAK3244490.1"/>
    </source>
</evidence>
<proteinExistence type="predicted"/>
<evidence type="ECO:0008006" key="4">
    <source>
        <dbReference type="Google" id="ProtNLM"/>
    </source>
</evidence>